<dbReference type="GO" id="GO:0008235">
    <property type="term" value="F:metalloexopeptidase activity"/>
    <property type="evidence" value="ECO:0007669"/>
    <property type="project" value="InterPro"/>
</dbReference>
<dbReference type="Gene3D" id="3.40.630.10">
    <property type="entry name" value="Zn peptidases"/>
    <property type="match status" value="2"/>
</dbReference>
<accession>A0A8S3RFE6</accession>
<comment type="caution">
    <text evidence="5">The sequence shown here is derived from an EMBL/GenBank/DDBJ whole genome shotgun (WGS) entry which is preliminary data.</text>
</comment>
<dbReference type="Pfam" id="PF04389">
    <property type="entry name" value="Peptidase_M28"/>
    <property type="match status" value="2"/>
</dbReference>
<evidence type="ECO:0000313" key="5">
    <source>
        <dbReference type="EMBL" id="CAG2203801.1"/>
    </source>
</evidence>
<feature type="domain" description="Peptidase M28" evidence="4">
    <location>
        <begin position="365"/>
        <end position="608"/>
    </location>
</feature>
<keyword evidence="3" id="KW-0812">Transmembrane</keyword>
<gene>
    <name evidence="5" type="ORF">MEDL_18384</name>
</gene>
<dbReference type="AlphaFoldDB" id="A0A8S3RFE6"/>
<dbReference type="Proteomes" id="UP000683360">
    <property type="component" value="Unassembled WGS sequence"/>
</dbReference>
<dbReference type="OrthoDB" id="2214at2759"/>
<organism evidence="5 6">
    <name type="scientific">Mytilus edulis</name>
    <name type="common">Blue mussel</name>
    <dbReference type="NCBI Taxonomy" id="6550"/>
    <lineage>
        <taxon>Eukaryota</taxon>
        <taxon>Metazoa</taxon>
        <taxon>Spiralia</taxon>
        <taxon>Lophotrochozoa</taxon>
        <taxon>Mollusca</taxon>
        <taxon>Bivalvia</taxon>
        <taxon>Autobranchia</taxon>
        <taxon>Pteriomorphia</taxon>
        <taxon>Mytilida</taxon>
        <taxon>Mytiloidea</taxon>
        <taxon>Mytilidae</taxon>
        <taxon>Mytilinae</taxon>
        <taxon>Mytilus</taxon>
    </lineage>
</organism>
<dbReference type="InterPro" id="IPR045175">
    <property type="entry name" value="M28_fam"/>
</dbReference>
<evidence type="ECO:0000256" key="3">
    <source>
        <dbReference type="SAM" id="Phobius"/>
    </source>
</evidence>
<dbReference type="InterPro" id="IPR007484">
    <property type="entry name" value="Peptidase_M28"/>
</dbReference>
<sequence length="696" mass="78576">MVSFDGRHFIIYCLCSLHCVESADTVYMETSIRNYFSNTRHHDPEYKEYKYAAKEYIHGEFLRHGLTTEYHTFQEQSVSNTSFQSVIGIAKGTNFGTANDRIIGLGAHYDTVRETKGVDDNGAGVAAMLEVVRQLTDRNKNGVKRKNTMIFVAFDLEEYGSCFGTSDCKLPNVPLGSRHFLQEWLPPWLKLNYGNAVPSVIHGVIILDTMMNYNTSARSQTIPPQIENAFEAAFPEAYASVASDNFQGDFLNLIYRKPTNDSYLAAEFLKSWRELGKPKYEIESFPLTFTKFTEIPSSDVKNAFIDFMRSDHGNFWESDLPAIWLTDSADFRGDMIQCYHQECDNLQVMLTDENINFLGKTADAIVTTMHKLSEPSGSGVDDNGAGVAAMLEVVRQLSYMNKNGVTRRNTIVFAGFDLEEYGACQSCSLRNFPAWAGSRNFVKSWIPAWLSINYGKELPPVMHGVIIMDTMMEYNTSSKSQKIPEGYESAFQALFNDTYNSIASDNFRGDFLNMIYRKPTNDSYLAEAFHSAWTESGRPEYQIESFPLPFVSVDGVDQRMLPVLDNFLRSDHANFWENGFPAIWLTDSANHRGDMIQCYHKECDNLEVMLTDENINFLGKTADALVKTIHKLSEPSGSGTKEDINSTGITTGGIVGIIIAVIVLQLPFIVAYLLWRRNRSIPYQQNIDENPTNVKG</sequence>
<keyword evidence="6" id="KW-1185">Reference proteome</keyword>
<dbReference type="PANTHER" id="PTHR12147:SF26">
    <property type="entry name" value="PEPTIDASE M28 DOMAIN-CONTAINING PROTEIN"/>
    <property type="match status" value="1"/>
</dbReference>
<dbReference type="GO" id="GO:0006508">
    <property type="term" value="P:proteolysis"/>
    <property type="evidence" value="ECO:0007669"/>
    <property type="project" value="InterPro"/>
</dbReference>
<protein>
    <recommendedName>
        <fullName evidence="4">Peptidase M28 domain-containing protein</fullName>
    </recommendedName>
</protein>
<evidence type="ECO:0000313" key="6">
    <source>
        <dbReference type="Proteomes" id="UP000683360"/>
    </source>
</evidence>
<dbReference type="SUPFAM" id="SSF53187">
    <property type="entry name" value="Zn-dependent exopeptidases"/>
    <property type="match status" value="2"/>
</dbReference>
<comment type="similarity">
    <text evidence="2">Belongs to the peptidase M28 family. M28B subfamily.</text>
</comment>
<evidence type="ECO:0000256" key="2">
    <source>
        <dbReference type="ARBA" id="ARBA00005634"/>
    </source>
</evidence>
<dbReference type="EMBL" id="CAJPWZ010000931">
    <property type="protein sequence ID" value="CAG2203801.1"/>
    <property type="molecule type" value="Genomic_DNA"/>
</dbReference>
<name>A0A8S3RFE6_MYTED</name>
<proteinExistence type="inferred from homology"/>
<reference evidence="5" key="1">
    <citation type="submission" date="2021-03" db="EMBL/GenBank/DDBJ databases">
        <authorList>
            <person name="Bekaert M."/>
        </authorList>
    </citation>
    <scope>NUCLEOTIDE SEQUENCE</scope>
</reference>
<feature type="domain" description="Peptidase M28" evidence="4">
    <location>
        <begin position="97"/>
        <end position="244"/>
    </location>
</feature>
<dbReference type="PANTHER" id="PTHR12147">
    <property type="entry name" value="METALLOPEPTIDASE M28 FAMILY MEMBER"/>
    <property type="match status" value="1"/>
</dbReference>
<feature type="transmembrane region" description="Helical" evidence="3">
    <location>
        <begin position="654"/>
        <end position="675"/>
    </location>
</feature>
<keyword evidence="3" id="KW-1133">Transmembrane helix</keyword>
<evidence type="ECO:0000256" key="1">
    <source>
        <dbReference type="ARBA" id="ARBA00001947"/>
    </source>
</evidence>
<evidence type="ECO:0000259" key="4">
    <source>
        <dbReference type="Pfam" id="PF04389"/>
    </source>
</evidence>
<keyword evidence="3" id="KW-0472">Membrane</keyword>
<comment type="cofactor">
    <cofactor evidence="1">
        <name>Zn(2+)</name>
        <dbReference type="ChEBI" id="CHEBI:29105"/>
    </cofactor>
</comment>